<keyword evidence="5" id="KW-0597">Phosphoprotein</keyword>
<evidence type="ECO:0000256" key="5">
    <source>
        <dbReference type="ARBA" id="ARBA00022553"/>
    </source>
</evidence>
<dbReference type="AlphaFoldDB" id="A0A2S2PYS7"/>
<feature type="domain" description="Cullin family profile" evidence="12">
    <location>
        <begin position="397"/>
        <end position="631"/>
    </location>
</feature>
<dbReference type="InterPro" id="IPR036317">
    <property type="entry name" value="Cullin_homology_sf"/>
</dbReference>
<accession>A0A2S2PYS7</accession>
<dbReference type="InterPro" id="IPR036388">
    <property type="entry name" value="WH-like_DNA-bd_sf"/>
</dbReference>
<dbReference type="FunFam" id="3.30.230.130:FF:000004">
    <property type="entry name" value="Cullin 5"/>
    <property type="match status" value="1"/>
</dbReference>
<proteinExistence type="inferred from homology"/>
<dbReference type="InterPro" id="IPR045093">
    <property type="entry name" value="Cullin"/>
</dbReference>
<dbReference type="InterPro" id="IPR036390">
    <property type="entry name" value="WH_DNA-bd_sf"/>
</dbReference>
<dbReference type="Pfam" id="PF00888">
    <property type="entry name" value="Cullin"/>
    <property type="match status" value="1"/>
</dbReference>
<dbReference type="Gene3D" id="1.10.10.10">
    <property type="entry name" value="Winged helix-like DNA-binding domain superfamily/Winged helix DNA-binding domain"/>
    <property type="match status" value="1"/>
</dbReference>
<evidence type="ECO:0000256" key="7">
    <source>
        <dbReference type="ARBA" id="ARBA00022843"/>
    </source>
</evidence>
<dbReference type="SMART" id="SM00182">
    <property type="entry name" value="CULLIN"/>
    <property type="match status" value="1"/>
</dbReference>
<dbReference type="OrthoDB" id="2192946at2759"/>
<comment type="subcellular location">
    <subcellularLocation>
        <location evidence="1">Nucleus</location>
    </subcellularLocation>
</comment>
<dbReference type="FunFam" id="1.20.1310.10:FF:000009">
    <property type="entry name" value="Cullin 5"/>
    <property type="match status" value="1"/>
</dbReference>
<dbReference type="PANTHER" id="PTHR11932">
    <property type="entry name" value="CULLIN"/>
    <property type="match status" value="1"/>
</dbReference>
<evidence type="ECO:0000256" key="3">
    <source>
        <dbReference type="ARBA" id="ARBA00006019"/>
    </source>
</evidence>
<dbReference type="InterPro" id="IPR001373">
    <property type="entry name" value="Cullin_N"/>
</dbReference>
<dbReference type="InterPro" id="IPR016157">
    <property type="entry name" value="Cullin_CS"/>
</dbReference>
<dbReference type="PROSITE" id="PS50069">
    <property type="entry name" value="CULLIN_2"/>
    <property type="match status" value="1"/>
</dbReference>
<dbReference type="SMART" id="SM00884">
    <property type="entry name" value="Cullin_Nedd8"/>
    <property type="match status" value="1"/>
</dbReference>
<dbReference type="GO" id="GO:0006511">
    <property type="term" value="P:ubiquitin-dependent protein catabolic process"/>
    <property type="evidence" value="ECO:0007669"/>
    <property type="project" value="InterPro"/>
</dbReference>
<dbReference type="InterPro" id="IPR016158">
    <property type="entry name" value="Cullin_homology"/>
</dbReference>
<dbReference type="SUPFAM" id="SSF74788">
    <property type="entry name" value="Cullin repeat-like"/>
    <property type="match status" value="1"/>
</dbReference>
<evidence type="ECO:0000313" key="13">
    <source>
        <dbReference type="EMBL" id="MBY70553.1"/>
    </source>
</evidence>
<dbReference type="Pfam" id="PF10557">
    <property type="entry name" value="Cullin_Nedd8"/>
    <property type="match status" value="1"/>
</dbReference>
<dbReference type="FunFam" id="1.10.10.10:FF:000142">
    <property type="entry name" value="Cullin 5"/>
    <property type="match status" value="1"/>
</dbReference>
<dbReference type="GO" id="GO:0031461">
    <property type="term" value="C:cullin-RING ubiquitin ligase complex"/>
    <property type="evidence" value="ECO:0007669"/>
    <property type="project" value="InterPro"/>
</dbReference>
<evidence type="ECO:0000256" key="9">
    <source>
        <dbReference type="ARBA" id="ARBA00040451"/>
    </source>
</evidence>
<dbReference type="SUPFAM" id="SSF75632">
    <property type="entry name" value="Cullin homology domain"/>
    <property type="match status" value="1"/>
</dbReference>
<gene>
    <name evidence="13" type="primary">CUL5</name>
    <name evidence="13" type="ORF">g.11258</name>
</gene>
<evidence type="ECO:0000256" key="1">
    <source>
        <dbReference type="ARBA" id="ARBA00004123"/>
    </source>
</evidence>
<dbReference type="GO" id="GO:0031625">
    <property type="term" value="F:ubiquitin protein ligase binding"/>
    <property type="evidence" value="ECO:0007669"/>
    <property type="project" value="InterPro"/>
</dbReference>
<dbReference type="FunFam" id="1.20.1310.10:FF:000014">
    <property type="entry name" value="Cullin 5"/>
    <property type="match status" value="1"/>
</dbReference>
<dbReference type="InterPro" id="IPR059120">
    <property type="entry name" value="Cullin-like_AB"/>
</dbReference>
<sequence length="773" mass="90804">MTQKAPKHDKYGEKWPGMRPVVLKLLQQEPVTQNEWQDLFYTVHIICLWDEQGAVKIRNSLRSDIIEFIKKAQQRVMAHQEDQALLKAYITEWRKFFTQCNYLPTPFRQLENSIMGVSLSAKKVIVDNDSLVRKMMLDSWNNSIFNDIKQRLQDSAMKLVFSERNGEAFDSQLVIGVRESYVNLCSNRDDKLQIYRQYFERAYISTTEAFYRAKAPEYLELHGVQNYMRYADMKLREEEVRAQKYLETSSGSVQMLTDCCVMVLVSNFRHTILAECTDMIKSNDTEKLTLLFKLMDRVPDGILIMLKNLEDYIVSAGLADMMASADIITQDSEKYVEQLLLLFHKFSNLVREAFNDDPRFLTARDKAYKQVVNDTTVFRLELPTKQNSAVKCQPESKCPELLANYCDMLLRKTPLSKRLTADEIESKLKDVLLVLKYVQNKDVFMRFHKAHLTRRLILDTSADSEKEENMVEWLREVGMPADYVNKLARMFQDIKVSEDLNQQFKETYRNLKGSIADSINIKILNAGAWSRGSERVTVSLPMELEDYIPEVEDFYRKKHSGRKLQWYHHMSNGTITFLNDIGRFDIDVTTFQMAVLFAWNQRPKDKISYENLRLASELPDPELRRTLWSLVAFPKLKKQVVLFEPEVSSPKEFNENTTFWINEQFSIVKNGKLQKRGKINLIGRLQLSTERSKEEDNECIVQLRILRVQEAIIKILKMRKQISNWNLQTELVDILKNMFLPSKKMIKEQIEWLIEHKYMKRDEDDINLFVYIA</sequence>
<dbReference type="GO" id="GO:0005634">
    <property type="term" value="C:nucleus"/>
    <property type="evidence" value="ECO:0007669"/>
    <property type="project" value="UniProtKB-SubCell"/>
</dbReference>
<keyword evidence="8" id="KW-0539">Nucleus</keyword>
<dbReference type="GO" id="GO:0016567">
    <property type="term" value="P:protein ubiquitination"/>
    <property type="evidence" value="ECO:0007669"/>
    <property type="project" value="UniProtKB-ARBA"/>
</dbReference>
<protein>
    <recommendedName>
        <fullName evidence="9">Cullin-5</fullName>
    </recommendedName>
</protein>
<dbReference type="Gene3D" id="3.30.230.130">
    <property type="entry name" value="Cullin, Chain C, Domain 2"/>
    <property type="match status" value="1"/>
</dbReference>
<comment type="similarity">
    <text evidence="3 10 11">Belongs to the cullin family.</text>
</comment>
<evidence type="ECO:0000256" key="8">
    <source>
        <dbReference type="ARBA" id="ARBA00023242"/>
    </source>
</evidence>
<name>A0A2S2PYS7_9HEMI</name>
<dbReference type="Pfam" id="PF26557">
    <property type="entry name" value="Cullin_AB"/>
    <property type="match status" value="1"/>
</dbReference>
<dbReference type="GO" id="GO:0007165">
    <property type="term" value="P:signal transduction"/>
    <property type="evidence" value="ECO:0007669"/>
    <property type="project" value="UniProtKB-ARBA"/>
</dbReference>
<keyword evidence="7" id="KW-0832">Ubl conjugation</keyword>
<dbReference type="SUPFAM" id="SSF46785">
    <property type="entry name" value="Winged helix' DNA-binding domain"/>
    <property type="match status" value="1"/>
</dbReference>
<evidence type="ECO:0000256" key="4">
    <source>
        <dbReference type="ARBA" id="ARBA00022499"/>
    </source>
</evidence>
<dbReference type="EMBL" id="GGMS01001350">
    <property type="protein sequence ID" value="MBY70553.1"/>
    <property type="molecule type" value="Transcribed_RNA"/>
</dbReference>
<evidence type="ECO:0000256" key="10">
    <source>
        <dbReference type="PROSITE-ProRule" id="PRU00330"/>
    </source>
</evidence>
<evidence type="ECO:0000256" key="2">
    <source>
        <dbReference type="ARBA" id="ARBA00004906"/>
    </source>
</evidence>
<keyword evidence="4" id="KW-1017">Isopeptide bond</keyword>
<evidence type="ECO:0000256" key="11">
    <source>
        <dbReference type="RuleBase" id="RU003829"/>
    </source>
</evidence>
<keyword evidence="6" id="KW-0833">Ubl conjugation pathway</keyword>
<evidence type="ECO:0000256" key="6">
    <source>
        <dbReference type="ARBA" id="ARBA00022786"/>
    </source>
</evidence>
<dbReference type="InterPro" id="IPR019559">
    <property type="entry name" value="Cullin_neddylation_domain"/>
</dbReference>
<dbReference type="PROSITE" id="PS01256">
    <property type="entry name" value="CULLIN_1"/>
    <property type="match status" value="1"/>
</dbReference>
<dbReference type="InterPro" id="IPR016159">
    <property type="entry name" value="Cullin_repeat-like_dom_sf"/>
</dbReference>
<organism evidence="13">
    <name type="scientific">Sipha flava</name>
    <name type="common">yellow sugarcane aphid</name>
    <dbReference type="NCBI Taxonomy" id="143950"/>
    <lineage>
        <taxon>Eukaryota</taxon>
        <taxon>Metazoa</taxon>
        <taxon>Ecdysozoa</taxon>
        <taxon>Arthropoda</taxon>
        <taxon>Hexapoda</taxon>
        <taxon>Insecta</taxon>
        <taxon>Pterygota</taxon>
        <taxon>Neoptera</taxon>
        <taxon>Paraneoptera</taxon>
        <taxon>Hemiptera</taxon>
        <taxon>Sternorrhyncha</taxon>
        <taxon>Aphidomorpha</taxon>
        <taxon>Aphidoidea</taxon>
        <taxon>Aphididae</taxon>
        <taxon>Sipha</taxon>
    </lineage>
</organism>
<dbReference type="Gene3D" id="1.20.1310.10">
    <property type="entry name" value="Cullin Repeats"/>
    <property type="match status" value="4"/>
</dbReference>
<comment type="pathway">
    <text evidence="2">Protein modification; protein ubiquitination.</text>
</comment>
<evidence type="ECO:0000259" key="12">
    <source>
        <dbReference type="PROSITE" id="PS50069"/>
    </source>
</evidence>
<dbReference type="FunFam" id="1.20.1310.10:FF:000017">
    <property type="entry name" value="Cullin 5"/>
    <property type="match status" value="1"/>
</dbReference>
<reference evidence="13" key="1">
    <citation type="submission" date="2018-04" db="EMBL/GenBank/DDBJ databases">
        <title>Transcriptome assembly of Sipha flava.</title>
        <authorList>
            <person name="Scully E.D."/>
            <person name="Geib S.M."/>
            <person name="Palmer N.A."/>
            <person name="Koch K."/>
            <person name="Bradshaw J."/>
            <person name="Heng-Moss T."/>
            <person name="Sarath G."/>
        </authorList>
    </citation>
    <scope>NUCLEOTIDE SEQUENCE</scope>
</reference>